<accession>A0A0N4W1Z8</accession>
<evidence type="ECO:0000313" key="3">
    <source>
        <dbReference type="WBParaSite" id="HPLM_0000370401-mRNA-1"/>
    </source>
</evidence>
<dbReference type="Proteomes" id="UP000268014">
    <property type="component" value="Unassembled WGS sequence"/>
</dbReference>
<name>A0A0N4W1Z8_HAEPC</name>
<proteinExistence type="predicted"/>
<reference evidence="3" key="1">
    <citation type="submission" date="2017-02" db="UniProtKB">
        <authorList>
            <consortium name="WormBaseParasite"/>
        </authorList>
    </citation>
    <scope>IDENTIFICATION</scope>
</reference>
<gene>
    <name evidence="1" type="ORF">HPLM_LOCUS3696</name>
</gene>
<reference evidence="1 2" key="2">
    <citation type="submission" date="2018-11" db="EMBL/GenBank/DDBJ databases">
        <authorList>
            <consortium name="Pathogen Informatics"/>
        </authorList>
    </citation>
    <scope>NUCLEOTIDE SEQUENCE [LARGE SCALE GENOMIC DNA]</scope>
    <source>
        <strain evidence="1 2">MHpl1</strain>
    </source>
</reference>
<dbReference type="WBParaSite" id="HPLM_0000370401-mRNA-1">
    <property type="protein sequence ID" value="HPLM_0000370401-mRNA-1"/>
    <property type="gene ID" value="HPLM_0000370401"/>
</dbReference>
<dbReference type="EMBL" id="UZAF01016140">
    <property type="protein sequence ID" value="VDO21492.1"/>
    <property type="molecule type" value="Genomic_DNA"/>
</dbReference>
<organism evidence="3">
    <name type="scientific">Haemonchus placei</name>
    <name type="common">Barber's pole worm</name>
    <dbReference type="NCBI Taxonomy" id="6290"/>
    <lineage>
        <taxon>Eukaryota</taxon>
        <taxon>Metazoa</taxon>
        <taxon>Ecdysozoa</taxon>
        <taxon>Nematoda</taxon>
        <taxon>Chromadorea</taxon>
        <taxon>Rhabditida</taxon>
        <taxon>Rhabditina</taxon>
        <taxon>Rhabditomorpha</taxon>
        <taxon>Strongyloidea</taxon>
        <taxon>Trichostrongylidae</taxon>
        <taxon>Haemonchus</taxon>
    </lineage>
</organism>
<keyword evidence="2" id="KW-1185">Reference proteome</keyword>
<dbReference type="AlphaFoldDB" id="A0A0N4W1Z8"/>
<sequence>MIAGSSVVCTWADRGQMILKECHIEIDESNGFYPVENRFKQVFNFLLVEDYFEILGDKIRERFGSDDGHRARSWWEGGPVRGATVRRRHPRCYRDGRRVPADSNRLMKEERPAWRIFDLSTSKSATYCEESDVDEDDVDDKRCLMRLVDVVAFFHDGFEITLVRLGIPMTQRRLRHTPTVIFNKSLLPMFLKVKKLQ</sequence>
<evidence type="ECO:0000313" key="1">
    <source>
        <dbReference type="EMBL" id="VDO21492.1"/>
    </source>
</evidence>
<evidence type="ECO:0000313" key="2">
    <source>
        <dbReference type="Proteomes" id="UP000268014"/>
    </source>
</evidence>
<protein>
    <submittedName>
        <fullName evidence="1 3">Uncharacterized protein</fullName>
    </submittedName>
</protein>